<gene>
    <name evidence="2" type="ORF">M9Y10_043829</name>
</gene>
<reference evidence="2 3" key="1">
    <citation type="submission" date="2024-04" db="EMBL/GenBank/DDBJ databases">
        <title>Tritrichomonas musculus Genome.</title>
        <authorList>
            <person name="Alves-Ferreira E."/>
            <person name="Grigg M."/>
            <person name="Lorenzi H."/>
            <person name="Galac M."/>
        </authorList>
    </citation>
    <scope>NUCLEOTIDE SEQUENCE [LARGE SCALE GENOMIC DNA]</scope>
    <source>
        <strain evidence="2 3">EAF2021</strain>
    </source>
</reference>
<dbReference type="Proteomes" id="UP001470230">
    <property type="component" value="Unassembled WGS sequence"/>
</dbReference>
<keyword evidence="1" id="KW-0812">Transmembrane</keyword>
<evidence type="ECO:0008006" key="4">
    <source>
        <dbReference type="Google" id="ProtNLM"/>
    </source>
</evidence>
<protein>
    <recommendedName>
        <fullName evidence="4">Derlin</fullName>
    </recommendedName>
</protein>
<sequence>MSNSFFSILHSLTTNNICNFIFRSEYYPVYYIFHVIYTCLNIRLTTNNSGLSWYRSIILNYCLSICPRYLLQVFLTKELPEFVEMTSFKGFFFVWALFNICPFDIIFILFNRRPILWIVQILDSFTVGRCLVITCETAASAFEGQFLRVFIISTCCSCSPILVDLFDRFFIRPRYDPMAYEIHYSKRLITAVLITLFNIVVENMDIADILIPLLFTALPIFDIYMHHGEVFKTCDIIFPHFWGNVLIFNPNPNSL</sequence>
<name>A0ABR2K0S7_9EUKA</name>
<keyword evidence="3" id="KW-1185">Reference proteome</keyword>
<evidence type="ECO:0000313" key="2">
    <source>
        <dbReference type="EMBL" id="KAK8884710.1"/>
    </source>
</evidence>
<dbReference type="EMBL" id="JAPFFF010000008">
    <property type="protein sequence ID" value="KAK8884710.1"/>
    <property type="molecule type" value="Genomic_DNA"/>
</dbReference>
<proteinExistence type="predicted"/>
<accession>A0ABR2K0S7</accession>
<evidence type="ECO:0000256" key="1">
    <source>
        <dbReference type="SAM" id="Phobius"/>
    </source>
</evidence>
<keyword evidence="1" id="KW-1133">Transmembrane helix</keyword>
<feature type="transmembrane region" description="Helical" evidence="1">
    <location>
        <begin position="53"/>
        <end position="71"/>
    </location>
</feature>
<feature type="transmembrane region" description="Helical" evidence="1">
    <location>
        <begin position="91"/>
        <end position="110"/>
    </location>
</feature>
<comment type="caution">
    <text evidence="2">The sequence shown here is derived from an EMBL/GenBank/DDBJ whole genome shotgun (WGS) entry which is preliminary data.</text>
</comment>
<keyword evidence="1" id="KW-0472">Membrane</keyword>
<organism evidence="2 3">
    <name type="scientific">Tritrichomonas musculus</name>
    <dbReference type="NCBI Taxonomy" id="1915356"/>
    <lineage>
        <taxon>Eukaryota</taxon>
        <taxon>Metamonada</taxon>
        <taxon>Parabasalia</taxon>
        <taxon>Tritrichomonadida</taxon>
        <taxon>Tritrichomonadidae</taxon>
        <taxon>Tritrichomonas</taxon>
    </lineage>
</organism>
<feature type="transmembrane region" description="Helical" evidence="1">
    <location>
        <begin position="29"/>
        <end position="46"/>
    </location>
</feature>
<evidence type="ECO:0000313" key="3">
    <source>
        <dbReference type="Proteomes" id="UP001470230"/>
    </source>
</evidence>